<evidence type="ECO:0000313" key="2">
    <source>
        <dbReference type="Proteomes" id="UP001595765"/>
    </source>
</evidence>
<evidence type="ECO:0000313" key="1">
    <source>
        <dbReference type="EMBL" id="MFC4034341.1"/>
    </source>
</evidence>
<dbReference type="RefSeq" id="WP_386432294.1">
    <property type="nucleotide sequence ID" value="NZ_JBHSBB010000014.1"/>
</dbReference>
<accession>A0ABV8HRJ9</accession>
<gene>
    <name evidence="1" type="ORF">ACFO3J_23100</name>
</gene>
<reference evidence="2" key="1">
    <citation type="journal article" date="2019" name="Int. J. Syst. Evol. Microbiol.">
        <title>The Global Catalogue of Microorganisms (GCM) 10K type strain sequencing project: providing services to taxonomists for standard genome sequencing and annotation.</title>
        <authorList>
            <consortium name="The Broad Institute Genomics Platform"/>
            <consortium name="The Broad Institute Genome Sequencing Center for Infectious Disease"/>
            <person name="Wu L."/>
            <person name="Ma J."/>
        </authorList>
    </citation>
    <scope>NUCLEOTIDE SEQUENCE [LARGE SCALE GENOMIC DNA]</scope>
    <source>
        <strain evidence="2">CGMCC 4.7237</strain>
    </source>
</reference>
<keyword evidence="2" id="KW-1185">Reference proteome</keyword>
<dbReference type="Proteomes" id="UP001595765">
    <property type="component" value="Unassembled WGS sequence"/>
</dbReference>
<name>A0ABV8HRJ9_9ACTN</name>
<sequence length="108" mass="11951">MRLLPWSGEDGKACYLSTDGEGSYLSRLADNLEAVQLGMAEDLLGFVRKMLEEDGPAETELRVIVTRMSEALWDVLRIARSRGGRLPQLDDDAVSAAAEAAIDREIRR</sequence>
<protein>
    <submittedName>
        <fullName evidence="1">Uncharacterized protein</fullName>
    </submittedName>
</protein>
<organism evidence="1 2">
    <name type="scientific">Streptomyces polygonati</name>
    <dbReference type="NCBI Taxonomy" id="1617087"/>
    <lineage>
        <taxon>Bacteria</taxon>
        <taxon>Bacillati</taxon>
        <taxon>Actinomycetota</taxon>
        <taxon>Actinomycetes</taxon>
        <taxon>Kitasatosporales</taxon>
        <taxon>Streptomycetaceae</taxon>
        <taxon>Streptomyces</taxon>
    </lineage>
</organism>
<dbReference type="EMBL" id="JBHSBB010000014">
    <property type="protein sequence ID" value="MFC4034341.1"/>
    <property type="molecule type" value="Genomic_DNA"/>
</dbReference>
<proteinExistence type="predicted"/>
<comment type="caution">
    <text evidence="1">The sequence shown here is derived from an EMBL/GenBank/DDBJ whole genome shotgun (WGS) entry which is preliminary data.</text>
</comment>